<dbReference type="AlphaFoldDB" id="A0A9R0ILA5"/>
<evidence type="ECO:0000256" key="6">
    <source>
        <dbReference type="ARBA" id="ARBA00023136"/>
    </source>
</evidence>
<dbReference type="Pfam" id="PF10225">
    <property type="entry name" value="NEMP"/>
    <property type="match status" value="1"/>
</dbReference>
<feature type="transmembrane region" description="Helical" evidence="9">
    <location>
        <begin position="315"/>
        <end position="337"/>
    </location>
</feature>
<dbReference type="GO" id="GO:0005637">
    <property type="term" value="C:nuclear inner membrane"/>
    <property type="evidence" value="ECO:0007669"/>
    <property type="project" value="UniProtKB-SubCell"/>
</dbReference>
<protein>
    <submittedName>
        <fullName evidence="11">Uncharacterized protein</fullName>
    </submittedName>
</protein>
<proteinExistence type="inferred from homology"/>
<name>A0A9R0ILA5_SPIOL</name>
<reference evidence="11" key="2">
    <citation type="submission" date="2025-08" db="UniProtKB">
        <authorList>
            <consortium name="RefSeq"/>
        </authorList>
    </citation>
    <scope>IDENTIFICATION</scope>
    <source>
        <tissue evidence="11">Leaf</tissue>
    </source>
</reference>
<reference evidence="10" key="1">
    <citation type="journal article" date="2021" name="Nat. Commun.">
        <title>Genomic analyses provide insights into spinach domestication and the genetic basis of agronomic traits.</title>
        <authorList>
            <person name="Cai X."/>
            <person name="Sun X."/>
            <person name="Xu C."/>
            <person name="Sun H."/>
            <person name="Wang X."/>
            <person name="Ge C."/>
            <person name="Zhang Z."/>
            <person name="Wang Q."/>
            <person name="Fei Z."/>
            <person name="Jiao C."/>
            <person name="Wang Q."/>
        </authorList>
    </citation>
    <scope>NUCLEOTIDE SEQUENCE [LARGE SCALE GENOMIC DNA]</scope>
    <source>
        <strain evidence="10">cv. Varoflay</strain>
    </source>
</reference>
<comment type="subcellular location">
    <subcellularLocation>
        <location evidence="1">Nucleus inner membrane</location>
        <topology evidence="1">Multi-pass membrane protein</topology>
        <orientation evidence="1">Nucleoplasmic side</orientation>
    </subcellularLocation>
</comment>
<feature type="transmembrane region" description="Helical" evidence="9">
    <location>
        <begin position="159"/>
        <end position="177"/>
    </location>
</feature>
<organism evidence="10 11">
    <name type="scientific">Spinacia oleracea</name>
    <name type="common">Spinach</name>
    <dbReference type="NCBI Taxonomy" id="3562"/>
    <lineage>
        <taxon>Eukaryota</taxon>
        <taxon>Viridiplantae</taxon>
        <taxon>Streptophyta</taxon>
        <taxon>Embryophyta</taxon>
        <taxon>Tracheophyta</taxon>
        <taxon>Spermatophyta</taxon>
        <taxon>Magnoliopsida</taxon>
        <taxon>eudicotyledons</taxon>
        <taxon>Gunneridae</taxon>
        <taxon>Pentapetalae</taxon>
        <taxon>Caryophyllales</taxon>
        <taxon>Chenopodiaceae</taxon>
        <taxon>Chenopodioideae</taxon>
        <taxon>Anserineae</taxon>
        <taxon>Spinacia</taxon>
    </lineage>
</organism>
<evidence type="ECO:0000256" key="3">
    <source>
        <dbReference type="ARBA" id="ARBA00022692"/>
    </source>
</evidence>
<feature type="compositionally biased region" description="Polar residues" evidence="8">
    <location>
        <begin position="367"/>
        <end position="401"/>
    </location>
</feature>
<feature type="transmembrane region" description="Helical" evidence="9">
    <location>
        <begin position="214"/>
        <end position="236"/>
    </location>
</feature>
<keyword evidence="7" id="KW-0539">Nucleus</keyword>
<comment type="similarity">
    <text evidence="2">Belongs to the NEMP family.</text>
</comment>
<evidence type="ECO:0000313" key="11">
    <source>
        <dbReference type="RefSeq" id="XP_021851266.2"/>
    </source>
</evidence>
<evidence type="ECO:0000256" key="9">
    <source>
        <dbReference type="SAM" id="Phobius"/>
    </source>
</evidence>
<dbReference type="RefSeq" id="XP_021851266.2">
    <property type="nucleotide sequence ID" value="XM_021995574.2"/>
</dbReference>
<feature type="compositionally biased region" description="Basic and acidic residues" evidence="8">
    <location>
        <begin position="452"/>
        <end position="462"/>
    </location>
</feature>
<evidence type="ECO:0000256" key="1">
    <source>
        <dbReference type="ARBA" id="ARBA00004575"/>
    </source>
</evidence>
<dbReference type="PANTHER" id="PTHR31587">
    <property type="entry name" value="TRANSMEMBRANE PROTEIN (DUF2215)"/>
    <property type="match status" value="1"/>
</dbReference>
<feature type="transmembrane region" description="Helical" evidence="9">
    <location>
        <begin position="256"/>
        <end position="276"/>
    </location>
</feature>
<dbReference type="InterPro" id="IPR019358">
    <property type="entry name" value="NEMP_fam"/>
</dbReference>
<dbReference type="GeneID" id="110790809"/>
<feature type="transmembrane region" description="Helical" evidence="9">
    <location>
        <begin position="6"/>
        <end position="24"/>
    </location>
</feature>
<evidence type="ECO:0000256" key="7">
    <source>
        <dbReference type="ARBA" id="ARBA00023242"/>
    </source>
</evidence>
<evidence type="ECO:0000256" key="5">
    <source>
        <dbReference type="ARBA" id="ARBA00022989"/>
    </source>
</evidence>
<feature type="transmembrane region" description="Helical" evidence="9">
    <location>
        <begin position="183"/>
        <end position="202"/>
    </location>
</feature>
<gene>
    <name evidence="11" type="primary">LOC110790809</name>
</gene>
<evidence type="ECO:0000256" key="2">
    <source>
        <dbReference type="ARBA" id="ARBA00005748"/>
    </source>
</evidence>
<dbReference type="PANTHER" id="PTHR31587:SF3">
    <property type="entry name" value="EXPRESSED PROTEIN"/>
    <property type="match status" value="1"/>
</dbReference>
<feature type="region of interest" description="Disordered" evidence="8">
    <location>
        <begin position="452"/>
        <end position="495"/>
    </location>
</feature>
<sequence length="495" mass="55653">MGLSSKVHLFFLILLFSTFYCSCLDSSIRTISLENPHLSIKPVTLQGYTPKDNKEVLSCERVHIVPCSRLKLESYASSIRLTVAPSVVIPEKLHNRIQICLHKNASTGMCQCEKDAWKPVHKGIWGSMISPYEDKYIDVRFLDVSGSVTISAEEEFQRWRLISLAFGIFLLLAAPVVSSWVPFYYSSTMAIGILLVVIIILFQGMKLLPTGRKNFFYLTIYGSLLGAGSFLLHQFSMLVNSILVNFGLGEEMHNPVSIFLLVGVVLAGAALGYWIVRRYVISDDGSVDVGVAQFVKWAMRIIASTFILQGTPDTLFAWATVVLCWLLCSLVSSMQWSNSGYSNFRWRKARKLAPGHNRAEFLRRSSKNSPQGKVSRSPNTAPNRSNSSVRGLTSPSSNRRMSAQKNYYSSFHKMRKQKMSKKEWEEFTRESTQQAMIELTSSPEFSEWMIKNADRIQIRGDDSSDDNSDETVGSGSDSTDETVVDNVPRNGLFSW</sequence>
<keyword evidence="3 9" id="KW-0812">Transmembrane</keyword>
<evidence type="ECO:0000313" key="10">
    <source>
        <dbReference type="Proteomes" id="UP000813463"/>
    </source>
</evidence>
<keyword evidence="5 9" id="KW-1133">Transmembrane helix</keyword>
<evidence type="ECO:0000256" key="8">
    <source>
        <dbReference type="SAM" id="MobiDB-lite"/>
    </source>
</evidence>
<feature type="region of interest" description="Disordered" evidence="8">
    <location>
        <begin position="359"/>
        <end position="401"/>
    </location>
</feature>
<evidence type="ECO:0000256" key="4">
    <source>
        <dbReference type="ARBA" id="ARBA00022729"/>
    </source>
</evidence>
<keyword evidence="10" id="KW-1185">Reference proteome</keyword>
<keyword evidence="6 9" id="KW-0472">Membrane</keyword>
<accession>A0A9R0ILA5</accession>
<keyword evidence="4" id="KW-0732">Signal</keyword>
<dbReference type="KEGG" id="soe:110790809"/>
<dbReference type="Proteomes" id="UP000813463">
    <property type="component" value="Chromosome 6"/>
</dbReference>